<feature type="region of interest" description="Disordered" evidence="1">
    <location>
        <begin position="59"/>
        <end position="83"/>
    </location>
</feature>
<sequence>MPVHIPSSHHRAVVKRAATFFWHFIWMLSHLHKLRHVEGGGVLTGLNAWQDYSLAPPRQRAISSATGTPADPDGGHLEARQPS</sequence>
<reference evidence="2 3" key="1">
    <citation type="submission" date="2019-05" db="EMBL/GenBank/DDBJ databases">
        <title>Another draft genome of Portunus trituberculatus and its Hox gene families provides insights of decapod evolution.</title>
        <authorList>
            <person name="Jeong J.-H."/>
            <person name="Song I."/>
            <person name="Kim S."/>
            <person name="Choi T."/>
            <person name="Kim D."/>
            <person name="Ryu S."/>
            <person name="Kim W."/>
        </authorList>
    </citation>
    <scope>NUCLEOTIDE SEQUENCE [LARGE SCALE GENOMIC DNA]</scope>
    <source>
        <tissue evidence="2">Muscle</tissue>
    </source>
</reference>
<evidence type="ECO:0000313" key="3">
    <source>
        <dbReference type="Proteomes" id="UP000324222"/>
    </source>
</evidence>
<evidence type="ECO:0000256" key="1">
    <source>
        <dbReference type="SAM" id="MobiDB-lite"/>
    </source>
</evidence>
<accession>A0A5B7F1K9</accession>
<dbReference type="EMBL" id="VSRR010004228">
    <property type="protein sequence ID" value="MPC38993.1"/>
    <property type="molecule type" value="Genomic_DNA"/>
</dbReference>
<dbReference type="Proteomes" id="UP000324222">
    <property type="component" value="Unassembled WGS sequence"/>
</dbReference>
<dbReference type="AlphaFoldDB" id="A0A5B7F1K9"/>
<name>A0A5B7F1K9_PORTR</name>
<feature type="compositionally biased region" description="Basic and acidic residues" evidence="1">
    <location>
        <begin position="73"/>
        <end position="83"/>
    </location>
</feature>
<proteinExistence type="predicted"/>
<evidence type="ECO:0000313" key="2">
    <source>
        <dbReference type="EMBL" id="MPC38993.1"/>
    </source>
</evidence>
<protein>
    <submittedName>
        <fullName evidence="2">Uncharacterized protein</fullName>
    </submittedName>
</protein>
<gene>
    <name evidence="2" type="ORF">E2C01_032512</name>
</gene>
<comment type="caution">
    <text evidence="2">The sequence shown here is derived from an EMBL/GenBank/DDBJ whole genome shotgun (WGS) entry which is preliminary data.</text>
</comment>
<keyword evidence="3" id="KW-1185">Reference proteome</keyword>
<organism evidence="2 3">
    <name type="scientific">Portunus trituberculatus</name>
    <name type="common">Swimming crab</name>
    <name type="synonym">Neptunus trituberculatus</name>
    <dbReference type="NCBI Taxonomy" id="210409"/>
    <lineage>
        <taxon>Eukaryota</taxon>
        <taxon>Metazoa</taxon>
        <taxon>Ecdysozoa</taxon>
        <taxon>Arthropoda</taxon>
        <taxon>Crustacea</taxon>
        <taxon>Multicrustacea</taxon>
        <taxon>Malacostraca</taxon>
        <taxon>Eumalacostraca</taxon>
        <taxon>Eucarida</taxon>
        <taxon>Decapoda</taxon>
        <taxon>Pleocyemata</taxon>
        <taxon>Brachyura</taxon>
        <taxon>Eubrachyura</taxon>
        <taxon>Portunoidea</taxon>
        <taxon>Portunidae</taxon>
        <taxon>Portuninae</taxon>
        <taxon>Portunus</taxon>
    </lineage>
</organism>